<evidence type="ECO:0000256" key="1">
    <source>
        <dbReference type="SAM" id="Phobius"/>
    </source>
</evidence>
<accession>A0A1H9B4C9</accession>
<dbReference type="STRING" id="867345.SAMN05421693_10795"/>
<dbReference type="EMBL" id="FOFO01000007">
    <property type="protein sequence ID" value="SEP83587.1"/>
    <property type="molecule type" value="Genomic_DNA"/>
</dbReference>
<keyword evidence="1" id="KW-0812">Transmembrane</keyword>
<protein>
    <recommendedName>
        <fullName evidence="4">DUF3392 domain-containing protein</fullName>
    </recommendedName>
</protein>
<sequence length="111" mass="12494">MIEWLDTILLQAGSWVRGHVGQIALALVATLLVIYGNDINRTLKIILRPYHRLLRLLGFVLMCAFGYGALTVFFTPLLANVLVMVDTRWMAPMVVGAFLLLGFLAERKHQL</sequence>
<keyword evidence="1" id="KW-1133">Transmembrane helix</keyword>
<evidence type="ECO:0000313" key="3">
    <source>
        <dbReference type="Proteomes" id="UP000199496"/>
    </source>
</evidence>
<dbReference type="Pfam" id="PF11872">
    <property type="entry name" value="DUF3392"/>
    <property type="match status" value="1"/>
</dbReference>
<reference evidence="2 3" key="1">
    <citation type="submission" date="2016-10" db="EMBL/GenBank/DDBJ databases">
        <authorList>
            <person name="de Groot N.N."/>
        </authorList>
    </citation>
    <scope>NUCLEOTIDE SEQUENCE [LARGE SCALE GENOMIC DNA]</scope>
    <source>
        <strain evidence="2 3">B7-7</strain>
    </source>
</reference>
<dbReference type="OrthoDB" id="6196761at2"/>
<evidence type="ECO:0000313" key="2">
    <source>
        <dbReference type="EMBL" id="SEP83587.1"/>
    </source>
</evidence>
<organism evidence="2 3">
    <name type="scientific">Ectothiorhodospira magna</name>
    <dbReference type="NCBI Taxonomy" id="867345"/>
    <lineage>
        <taxon>Bacteria</taxon>
        <taxon>Pseudomonadati</taxon>
        <taxon>Pseudomonadota</taxon>
        <taxon>Gammaproteobacteria</taxon>
        <taxon>Chromatiales</taxon>
        <taxon>Ectothiorhodospiraceae</taxon>
        <taxon>Ectothiorhodospira</taxon>
    </lineage>
</organism>
<gene>
    <name evidence="2" type="ORF">SAMN05421693_10795</name>
</gene>
<keyword evidence="3" id="KW-1185">Reference proteome</keyword>
<name>A0A1H9B4C9_9GAMM</name>
<dbReference type="InterPro" id="IPR021813">
    <property type="entry name" value="DUF3392"/>
</dbReference>
<evidence type="ECO:0008006" key="4">
    <source>
        <dbReference type="Google" id="ProtNLM"/>
    </source>
</evidence>
<feature type="transmembrane region" description="Helical" evidence="1">
    <location>
        <begin position="15"/>
        <end position="35"/>
    </location>
</feature>
<dbReference type="Proteomes" id="UP000199496">
    <property type="component" value="Unassembled WGS sequence"/>
</dbReference>
<keyword evidence="1" id="KW-0472">Membrane</keyword>
<feature type="transmembrane region" description="Helical" evidence="1">
    <location>
        <begin position="56"/>
        <end position="83"/>
    </location>
</feature>
<dbReference type="AlphaFoldDB" id="A0A1H9B4C9"/>
<dbReference type="RefSeq" id="WP_090204847.1">
    <property type="nucleotide sequence ID" value="NZ_FOFO01000007.1"/>
</dbReference>
<proteinExistence type="predicted"/>
<feature type="transmembrane region" description="Helical" evidence="1">
    <location>
        <begin position="89"/>
        <end position="105"/>
    </location>
</feature>